<reference evidence="3" key="1">
    <citation type="submission" date="2016-03" db="EMBL/GenBank/DDBJ databases">
        <authorList>
            <person name="Guldener U."/>
        </authorList>
    </citation>
    <scope>NUCLEOTIDE SEQUENCE [LARGE SCALE GENOMIC DNA]</scope>
</reference>
<name>A0A1E1MG28_RHYSE</name>
<gene>
    <name evidence="2" type="ORF">RSE6_08253</name>
</gene>
<proteinExistence type="predicted"/>
<feature type="region of interest" description="Disordered" evidence="1">
    <location>
        <begin position="37"/>
        <end position="57"/>
    </location>
</feature>
<protein>
    <submittedName>
        <fullName evidence="2">Uncharacterized protein</fullName>
    </submittedName>
</protein>
<dbReference type="EMBL" id="FJVC01000299">
    <property type="protein sequence ID" value="CZT47665.1"/>
    <property type="molecule type" value="Genomic_DNA"/>
</dbReference>
<keyword evidence="3" id="KW-1185">Reference proteome</keyword>
<sequence>MHALVRTPPPSIEMQETITTRLGGFMQNPVPCKTKNVLKGSSLKPPGHPRLFVGRSQ</sequence>
<dbReference type="Proteomes" id="UP000177625">
    <property type="component" value="Unassembled WGS sequence"/>
</dbReference>
<evidence type="ECO:0000313" key="3">
    <source>
        <dbReference type="Proteomes" id="UP000177625"/>
    </source>
</evidence>
<evidence type="ECO:0000256" key="1">
    <source>
        <dbReference type="SAM" id="MobiDB-lite"/>
    </source>
</evidence>
<organism evidence="2 3">
    <name type="scientific">Rhynchosporium secalis</name>
    <name type="common">Barley scald fungus</name>
    <dbReference type="NCBI Taxonomy" id="38038"/>
    <lineage>
        <taxon>Eukaryota</taxon>
        <taxon>Fungi</taxon>
        <taxon>Dikarya</taxon>
        <taxon>Ascomycota</taxon>
        <taxon>Pezizomycotina</taxon>
        <taxon>Leotiomycetes</taxon>
        <taxon>Helotiales</taxon>
        <taxon>Ploettnerulaceae</taxon>
        <taxon>Rhynchosporium</taxon>
    </lineage>
</organism>
<accession>A0A1E1MG28</accession>
<evidence type="ECO:0000313" key="2">
    <source>
        <dbReference type="EMBL" id="CZT47665.1"/>
    </source>
</evidence>
<dbReference type="AlphaFoldDB" id="A0A1E1MG28"/>